<keyword evidence="3" id="KW-0645">Protease</keyword>
<dbReference type="EMBL" id="CP006933">
    <property type="protein sequence ID" value="AIS31777.1"/>
    <property type="molecule type" value="Genomic_DNA"/>
</dbReference>
<sequence>MSTLSPITFLDNASEGSNSWWKYVLTVIMSLVGGSLVAGIILGILLVVLSIFSSGGIANIYDFITSALSSPFSLVILVGISYTLSYLFFYICLRFIHHKHLLNVINTVSGVRWKLLFKGLILWALILFIFSLPDLIINPGSYQITYNSGNFLILLVICLLVFPLQASFEEILFRGYLMQGFSLISKKPWIPLLITSVLFGIVHFFNGTSLTSDLSIVASTFVVGMMLGVLALADNGIESAMGVHIANNLYVALFFNSTDSGLQGLPSVVTSQAAEPFSGLFFLILASILMIVILFWNRKEDVLRIFR</sequence>
<dbReference type="STRING" id="2162.BRM9_0960"/>
<dbReference type="GO" id="GO:0006508">
    <property type="term" value="P:proteolysis"/>
    <property type="evidence" value="ECO:0007669"/>
    <property type="project" value="UniProtKB-KW"/>
</dbReference>
<keyword evidence="1" id="KW-0812">Transmembrane</keyword>
<protein>
    <submittedName>
        <fullName evidence="4">Abortive infection protein</fullName>
    </submittedName>
    <submittedName>
        <fullName evidence="3">CAAX amino terminal protease family protein</fullName>
    </submittedName>
</protein>
<dbReference type="KEGG" id="mfc:BRM9_0960"/>
<keyword evidence="3" id="KW-0378">Hydrolase</keyword>
<evidence type="ECO:0000313" key="4">
    <source>
        <dbReference type="EMBL" id="CEL25641.1"/>
    </source>
</evidence>
<name>A0A089ZCJ5_METFO</name>
<dbReference type="GO" id="GO:0004175">
    <property type="term" value="F:endopeptidase activity"/>
    <property type="evidence" value="ECO:0007669"/>
    <property type="project" value="UniProtKB-ARBA"/>
</dbReference>
<dbReference type="GeneID" id="26740247"/>
<keyword evidence="1" id="KW-1133">Transmembrane helix</keyword>
<dbReference type="PATRIC" id="fig|2162.10.peg.2092"/>
<dbReference type="RefSeq" id="WP_048085012.1">
    <property type="nucleotide sequence ID" value="NZ_CP006933.1"/>
</dbReference>
<gene>
    <name evidence="3" type="ORF">BRM9_0960</name>
    <name evidence="4" type="ORF">MB9_2014</name>
</gene>
<feature type="transmembrane region" description="Helical" evidence="1">
    <location>
        <begin position="149"/>
        <end position="168"/>
    </location>
</feature>
<dbReference type="OrthoDB" id="77703at2157"/>
<reference evidence="3" key="1">
    <citation type="submission" date="2013-12" db="EMBL/GenBank/DDBJ databases">
        <title>The complete genome sequence of Methanobacterium sp. BRM9.</title>
        <authorList>
            <consortium name="Pastoral Greenhouse Gas Research Consortium"/>
            <person name="Kelly W.J."/>
            <person name="Leahy S.C."/>
            <person name="Perry R."/>
            <person name="Li D."/>
            <person name="Altermann E."/>
            <person name="Lambie S.C."/>
            <person name="Attwood G.T."/>
        </authorList>
    </citation>
    <scope>NUCLEOTIDE SEQUENCE [LARGE SCALE GENOMIC DNA]</scope>
    <source>
        <strain evidence="3">BRM9</strain>
    </source>
</reference>
<dbReference type="InterPro" id="IPR003675">
    <property type="entry name" value="Rce1/LyrA-like_dom"/>
</dbReference>
<evidence type="ECO:0000259" key="2">
    <source>
        <dbReference type="Pfam" id="PF02517"/>
    </source>
</evidence>
<reference evidence="4" key="2">
    <citation type="submission" date="2014-09" db="EMBL/GenBank/DDBJ databases">
        <authorList>
            <person name="Bishop-Lilly K.A."/>
            <person name="Broomall S.M."/>
            <person name="Chain P.S."/>
            <person name="Chertkov O."/>
            <person name="Coyne S.R."/>
            <person name="Daligault H.E."/>
            <person name="Davenport K.W."/>
            <person name="Erkkila T."/>
            <person name="Frey K.G."/>
            <person name="Gibbons H.S."/>
            <person name="Gu W."/>
            <person name="Jaissle J."/>
            <person name="Johnson S.L."/>
            <person name="Koroleva G.I."/>
            <person name="Ladner J.T."/>
            <person name="Lo C.-C."/>
            <person name="Minogue T.D."/>
            <person name="Munk C."/>
            <person name="Palacios G.F."/>
            <person name="Redden C.L."/>
            <person name="Rosenzweig C.N."/>
            <person name="Scholz M.B."/>
            <person name="Teshima H."/>
            <person name="Xu Y."/>
        </authorList>
    </citation>
    <scope>NUCLEOTIDE SEQUENCE</scope>
    <source>
        <strain evidence="4">Mb9</strain>
    </source>
</reference>
<organism evidence="3 5">
    <name type="scientific">Methanobacterium formicicum</name>
    <dbReference type="NCBI Taxonomy" id="2162"/>
    <lineage>
        <taxon>Archaea</taxon>
        <taxon>Methanobacteriati</taxon>
        <taxon>Methanobacteriota</taxon>
        <taxon>Methanomada group</taxon>
        <taxon>Methanobacteria</taxon>
        <taxon>Methanobacteriales</taxon>
        <taxon>Methanobacteriaceae</taxon>
        <taxon>Methanobacterium</taxon>
    </lineage>
</organism>
<feature type="transmembrane region" description="Helical" evidence="1">
    <location>
        <begin position="72"/>
        <end position="96"/>
    </location>
</feature>
<feature type="transmembrane region" description="Helical" evidence="1">
    <location>
        <begin position="23"/>
        <end position="52"/>
    </location>
</feature>
<feature type="transmembrane region" description="Helical" evidence="1">
    <location>
        <begin position="189"/>
        <end position="208"/>
    </location>
</feature>
<accession>A0A089ZCJ5</accession>
<evidence type="ECO:0000313" key="3">
    <source>
        <dbReference type="EMBL" id="AIS31777.1"/>
    </source>
</evidence>
<keyword evidence="1" id="KW-0472">Membrane</keyword>
<feature type="transmembrane region" description="Helical" evidence="1">
    <location>
        <begin position="116"/>
        <end position="137"/>
    </location>
</feature>
<evidence type="ECO:0000313" key="6">
    <source>
        <dbReference type="Proteomes" id="UP000062768"/>
    </source>
</evidence>
<dbReference type="PANTHER" id="PTHR39430:SF1">
    <property type="entry name" value="PROTEASE"/>
    <property type="match status" value="1"/>
</dbReference>
<dbReference type="AlphaFoldDB" id="A0A089ZCJ5"/>
<dbReference type="PANTHER" id="PTHR39430">
    <property type="entry name" value="MEMBRANE-ASSOCIATED PROTEASE-RELATED"/>
    <property type="match status" value="1"/>
</dbReference>
<dbReference type="EMBL" id="LN734822">
    <property type="protein sequence ID" value="CEL25641.1"/>
    <property type="molecule type" value="Genomic_DNA"/>
</dbReference>
<dbReference type="Proteomes" id="UP000029661">
    <property type="component" value="Chromosome"/>
</dbReference>
<feature type="transmembrane region" description="Helical" evidence="1">
    <location>
        <begin position="214"/>
        <end position="233"/>
    </location>
</feature>
<feature type="transmembrane region" description="Helical" evidence="1">
    <location>
        <begin position="277"/>
        <end position="297"/>
    </location>
</feature>
<keyword evidence="6" id="KW-1185">Reference proteome</keyword>
<dbReference type="Pfam" id="PF02517">
    <property type="entry name" value="Rce1-like"/>
    <property type="match status" value="1"/>
</dbReference>
<dbReference type="GO" id="GO:0080120">
    <property type="term" value="P:CAAX-box protein maturation"/>
    <property type="evidence" value="ECO:0007669"/>
    <property type="project" value="UniProtKB-ARBA"/>
</dbReference>
<evidence type="ECO:0000313" key="5">
    <source>
        <dbReference type="Proteomes" id="UP000029661"/>
    </source>
</evidence>
<dbReference type="Proteomes" id="UP000062768">
    <property type="component" value="Chromosome I"/>
</dbReference>
<evidence type="ECO:0000256" key="1">
    <source>
        <dbReference type="SAM" id="Phobius"/>
    </source>
</evidence>
<feature type="domain" description="CAAX prenyl protease 2/Lysostaphin resistance protein A-like" evidence="2">
    <location>
        <begin position="154"/>
        <end position="249"/>
    </location>
</feature>
<proteinExistence type="predicted"/>